<accession>A0A5P0ZGR4</accession>
<keyword evidence="2" id="KW-1133">Transmembrane helix</keyword>
<keyword evidence="5" id="KW-0482">Metalloprotease</keyword>
<feature type="transmembrane region" description="Helical" evidence="2">
    <location>
        <begin position="182"/>
        <end position="200"/>
    </location>
</feature>
<feature type="domain" description="CAAX prenyl protease 2/Lysostaphin resistance protein A-like" evidence="3">
    <location>
        <begin position="125"/>
        <end position="218"/>
    </location>
</feature>
<evidence type="ECO:0000313" key="5">
    <source>
        <dbReference type="EMBL" id="MQS52209.1"/>
    </source>
</evidence>
<dbReference type="GO" id="GO:0080120">
    <property type="term" value="P:CAAX-box protein maturation"/>
    <property type="evidence" value="ECO:0007669"/>
    <property type="project" value="UniProtKB-ARBA"/>
</dbReference>
<keyword evidence="5" id="KW-0378">Hydrolase</keyword>
<dbReference type="InterPro" id="IPR052710">
    <property type="entry name" value="CAAX_protease"/>
</dbReference>
<dbReference type="GO" id="GO:0004175">
    <property type="term" value="F:endopeptidase activity"/>
    <property type="evidence" value="ECO:0007669"/>
    <property type="project" value="UniProtKB-ARBA"/>
</dbReference>
<dbReference type="EMBL" id="VDFN01000001">
    <property type="protein sequence ID" value="MQS44000.1"/>
    <property type="molecule type" value="Genomic_DNA"/>
</dbReference>
<evidence type="ECO:0000256" key="1">
    <source>
        <dbReference type="ARBA" id="ARBA00009067"/>
    </source>
</evidence>
<keyword evidence="5" id="KW-0645">Protease</keyword>
<evidence type="ECO:0000256" key="2">
    <source>
        <dbReference type="SAM" id="Phobius"/>
    </source>
</evidence>
<proteinExistence type="inferred from homology"/>
<dbReference type="Proteomes" id="UP000436655">
    <property type="component" value="Unassembled WGS sequence"/>
</dbReference>
<comment type="similarity">
    <text evidence="1">Belongs to the UPF0177 family.</text>
</comment>
<keyword evidence="7" id="KW-1185">Reference proteome</keyword>
<dbReference type="GO" id="GO:0006508">
    <property type="term" value="P:proteolysis"/>
    <property type="evidence" value="ECO:0007669"/>
    <property type="project" value="UniProtKB-KW"/>
</dbReference>
<dbReference type="EMBL" id="VDFM01000003">
    <property type="protein sequence ID" value="MQS52209.1"/>
    <property type="molecule type" value="Genomic_DNA"/>
</dbReference>
<comment type="caution">
    <text evidence="5">The sequence shown here is derived from an EMBL/GenBank/DDBJ whole genome shotgun (WGS) entry which is preliminary data.</text>
</comment>
<reference evidence="4" key="2">
    <citation type="submission" date="2019-05" db="EMBL/GenBank/DDBJ databases">
        <authorList>
            <person name="Schuster J.A."/>
            <person name="Ehrmann M.A."/>
        </authorList>
    </citation>
    <scope>NUCLEOTIDE SEQUENCE</scope>
    <source>
        <strain evidence="4">TMW 1.2098</strain>
    </source>
</reference>
<dbReference type="RefSeq" id="WP_125702439.1">
    <property type="nucleotide sequence ID" value="NZ_JBHTOO010000003.1"/>
</dbReference>
<dbReference type="PANTHER" id="PTHR36435">
    <property type="entry name" value="SLR1288 PROTEIN"/>
    <property type="match status" value="1"/>
</dbReference>
<sequence>MTNKNNEFNPFKSLLYIIAFILLFIVEQFPLSILVVTKKELGNNYQAYMKVAPYLSIILMIIAGIILYLVFRKAQKFPTKKFTLKTWITILISIVLIVAINYITLRFAKSSNANTDALMTLGNNNILILMLSIIVISPIFEELLFRGIFMNWFFPNHQVISAILSGIVFGFAHAPISANTDWAYAISKILLGIIIAFVYYKTKNIKANITVHFLNNVLSMVIPY</sequence>
<evidence type="ECO:0000313" key="4">
    <source>
        <dbReference type="EMBL" id="MQS44000.1"/>
    </source>
</evidence>
<dbReference type="AlphaFoldDB" id="A0A5P0ZGR4"/>
<dbReference type="Proteomes" id="UP000380386">
    <property type="component" value="Unassembled WGS sequence"/>
</dbReference>
<gene>
    <name evidence="5" type="ORF">FHL02_04155</name>
    <name evidence="4" type="ORF">FHL03_00725</name>
</gene>
<dbReference type="InterPro" id="IPR003675">
    <property type="entry name" value="Rce1/LyrA-like_dom"/>
</dbReference>
<dbReference type="GO" id="GO:0008237">
    <property type="term" value="F:metallopeptidase activity"/>
    <property type="evidence" value="ECO:0007669"/>
    <property type="project" value="UniProtKB-KW"/>
</dbReference>
<protein>
    <submittedName>
        <fullName evidence="5">CPBP family intramembrane metalloprotease</fullName>
    </submittedName>
</protein>
<dbReference type="Pfam" id="PF02517">
    <property type="entry name" value="Rce1-like"/>
    <property type="match status" value="1"/>
</dbReference>
<evidence type="ECO:0000259" key="3">
    <source>
        <dbReference type="Pfam" id="PF02517"/>
    </source>
</evidence>
<keyword evidence="2" id="KW-0812">Transmembrane</keyword>
<feature type="transmembrane region" description="Helical" evidence="2">
    <location>
        <begin position="125"/>
        <end position="145"/>
    </location>
</feature>
<feature type="transmembrane region" description="Helical" evidence="2">
    <location>
        <begin position="82"/>
        <end position="105"/>
    </location>
</feature>
<feature type="transmembrane region" description="Helical" evidence="2">
    <location>
        <begin position="14"/>
        <end position="36"/>
    </location>
</feature>
<dbReference type="PANTHER" id="PTHR36435:SF1">
    <property type="entry name" value="CAAX AMINO TERMINAL PROTEASE FAMILY PROTEIN"/>
    <property type="match status" value="1"/>
</dbReference>
<evidence type="ECO:0000313" key="6">
    <source>
        <dbReference type="Proteomes" id="UP000380386"/>
    </source>
</evidence>
<feature type="transmembrane region" description="Helical" evidence="2">
    <location>
        <begin position="51"/>
        <end position="70"/>
    </location>
</feature>
<reference evidence="6 7" key="1">
    <citation type="journal article" date="2019" name="Syst. Appl. Microbiol.">
        <title>Polyphasic characterization of two novel Lactobacillus spp. isolated from blown salami packages: Description of Lactobacillus halodurans sp. nov. and Lactobacillus salsicarnum sp. nov.</title>
        <authorList>
            <person name="Schuster J.A."/>
            <person name="Klingl A."/>
            <person name="Vogel R.F."/>
            <person name="Ehrmann M.A."/>
        </authorList>
    </citation>
    <scope>NUCLEOTIDE SEQUENCE [LARGE SCALE GENOMIC DNA]</scope>
    <source>
        <strain evidence="4 7">TMW 1.2098</strain>
        <strain evidence="5 6">TMW 1.2118</strain>
    </source>
</reference>
<evidence type="ECO:0000313" key="7">
    <source>
        <dbReference type="Proteomes" id="UP000436655"/>
    </source>
</evidence>
<dbReference type="OrthoDB" id="8607342at2"/>
<feature type="transmembrane region" description="Helical" evidence="2">
    <location>
        <begin position="157"/>
        <end position="176"/>
    </location>
</feature>
<name>A0A5P0ZGR4_9LACO</name>
<organism evidence="5 6">
    <name type="scientific">Companilactobacillus mishanensis</name>
    <dbReference type="NCBI Taxonomy" id="2486008"/>
    <lineage>
        <taxon>Bacteria</taxon>
        <taxon>Bacillati</taxon>
        <taxon>Bacillota</taxon>
        <taxon>Bacilli</taxon>
        <taxon>Lactobacillales</taxon>
        <taxon>Lactobacillaceae</taxon>
        <taxon>Companilactobacillus</taxon>
    </lineage>
</organism>
<keyword evidence="2" id="KW-0472">Membrane</keyword>